<evidence type="ECO:0000256" key="11">
    <source>
        <dbReference type="SAM" id="Phobius"/>
    </source>
</evidence>
<keyword evidence="10" id="KW-0325">Glycoprotein</keyword>
<evidence type="ECO:0000256" key="3">
    <source>
        <dbReference type="ARBA" id="ARBA00022448"/>
    </source>
</evidence>
<dbReference type="InterPro" id="IPR051410">
    <property type="entry name" value="Ferric/Cupric_Reductase"/>
</dbReference>
<feature type="signal peptide" evidence="12">
    <location>
        <begin position="1"/>
        <end position="19"/>
    </location>
</feature>
<feature type="domain" description="FAD-binding FR-type" evidence="13">
    <location>
        <begin position="449"/>
        <end position="594"/>
    </location>
</feature>
<dbReference type="OrthoDB" id="167398at2759"/>
<keyword evidence="12" id="KW-0732">Signal</keyword>
<dbReference type="PROSITE" id="PS51257">
    <property type="entry name" value="PROKAR_LIPOPROTEIN"/>
    <property type="match status" value="1"/>
</dbReference>
<evidence type="ECO:0000256" key="10">
    <source>
        <dbReference type="ARBA" id="ARBA00023180"/>
    </source>
</evidence>
<keyword evidence="8" id="KW-0406">Ion transport</keyword>
<feature type="transmembrane region" description="Helical" evidence="11">
    <location>
        <begin position="245"/>
        <end position="265"/>
    </location>
</feature>
<evidence type="ECO:0000256" key="7">
    <source>
        <dbReference type="ARBA" id="ARBA00023002"/>
    </source>
</evidence>
<keyword evidence="7" id="KW-0560">Oxidoreductase</keyword>
<dbReference type="Pfam" id="PF01794">
    <property type="entry name" value="Ferric_reduct"/>
    <property type="match status" value="1"/>
</dbReference>
<name>A0A1X2ISB9_9FUNG</name>
<dbReference type="InterPro" id="IPR039261">
    <property type="entry name" value="FNR_nucleotide-bd"/>
</dbReference>
<dbReference type="InterPro" id="IPR013121">
    <property type="entry name" value="Fe_red_NAD-bd_6"/>
</dbReference>
<dbReference type="PANTHER" id="PTHR32361:SF9">
    <property type="entry name" value="FERRIC REDUCTASE TRANSMEMBRANE COMPONENT 3-RELATED"/>
    <property type="match status" value="1"/>
</dbReference>
<dbReference type="GO" id="GO:0006879">
    <property type="term" value="P:intracellular iron ion homeostasis"/>
    <property type="evidence" value="ECO:0007669"/>
    <property type="project" value="TreeGrafter"/>
</dbReference>
<protein>
    <submittedName>
        <fullName evidence="14">Ferric reductase like transmembrane component-domain-containing protein</fullName>
    </submittedName>
</protein>
<dbReference type="InterPro" id="IPR013112">
    <property type="entry name" value="FAD-bd_8"/>
</dbReference>
<dbReference type="EMBL" id="MCGE01000005">
    <property type="protein sequence ID" value="ORZ21436.1"/>
    <property type="molecule type" value="Genomic_DNA"/>
</dbReference>
<evidence type="ECO:0000256" key="12">
    <source>
        <dbReference type="SAM" id="SignalP"/>
    </source>
</evidence>
<evidence type="ECO:0000256" key="1">
    <source>
        <dbReference type="ARBA" id="ARBA00004141"/>
    </source>
</evidence>
<keyword evidence="4 11" id="KW-0812">Transmembrane</keyword>
<keyword evidence="3" id="KW-0813">Transport</keyword>
<dbReference type="GO" id="GO:0006826">
    <property type="term" value="P:iron ion transport"/>
    <property type="evidence" value="ECO:0007669"/>
    <property type="project" value="TreeGrafter"/>
</dbReference>
<accession>A0A1X2ISB9</accession>
<feature type="transmembrane region" description="Helical" evidence="11">
    <location>
        <begin position="392"/>
        <end position="413"/>
    </location>
</feature>
<reference evidence="14 15" key="1">
    <citation type="submission" date="2016-07" db="EMBL/GenBank/DDBJ databases">
        <title>Pervasive Adenine N6-methylation of Active Genes in Fungi.</title>
        <authorList>
            <consortium name="DOE Joint Genome Institute"/>
            <person name="Mondo S.J."/>
            <person name="Dannebaum R.O."/>
            <person name="Kuo R.C."/>
            <person name="Labutti K."/>
            <person name="Haridas S."/>
            <person name="Kuo A."/>
            <person name="Salamov A."/>
            <person name="Ahrendt S.R."/>
            <person name="Lipzen A."/>
            <person name="Sullivan W."/>
            <person name="Andreopoulos W.B."/>
            <person name="Clum A."/>
            <person name="Lindquist E."/>
            <person name="Daum C."/>
            <person name="Ramamoorthy G.K."/>
            <person name="Gryganskyi A."/>
            <person name="Culley D."/>
            <person name="Magnuson J.K."/>
            <person name="James T.Y."/>
            <person name="O'Malley M.A."/>
            <person name="Stajich J.E."/>
            <person name="Spatafora J.W."/>
            <person name="Visel A."/>
            <person name="Grigoriev I.V."/>
        </authorList>
    </citation>
    <scope>NUCLEOTIDE SEQUENCE [LARGE SCALE GENOMIC DNA]</scope>
    <source>
        <strain evidence="14 15">NRRL 1336</strain>
    </source>
</reference>
<dbReference type="GO" id="GO:0000293">
    <property type="term" value="F:ferric-chelate reductase activity"/>
    <property type="evidence" value="ECO:0007669"/>
    <property type="project" value="UniProtKB-ARBA"/>
</dbReference>
<dbReference type="SFLD" id="SFLDG01168">
    <property type="entry name" value="Ferric_reductase_subgroup_(FRE"/>
    <property type="match status" value="1"/>
</dbReference>
<dbReference type="PANTHER" id="PTHR32361">
    <property type="entry name" value="FERRIC/CUPRIC REDUCTASE TRANSMEMBRANE COMPONENT"/>
    <property type="match status" value="1"/>
</dbReference>
<feature type="transmembrane region" description="Helical" evidence="11">
    <location>
        <begin position="361"/>
        <end position="380"/>
    </location>
</feature>
<dbReference type="GO" id="GO:0005886">
    <property type="term" value="C:plasma membrane"/>
    <property type="evidence" value="ECO:0007669"/>
    <property type="project" value="TreeGrafter"/>
</dbReference>
<sequence length="766" mass="87332">MIRFSVLLIFYSLISCIYARYQDPPLASACESVSQNYLLSNCTQAVYYTPECQCNSYPWLGSMALCISNNAENDIHEQQLSWNHLKSSYCGTLPDSAAFGDSMKSILANATKMVTPLPTNPSTDILVAPIHFPRQSITLIAKSVKEFNSQLQYGLNYGGASCALVFGFVILGILNNLFHHFVSWRYRRPPVAKSVKPKPLPTSPIWVRHLRRYLVNPSLYFDGVHLQSASWFGIMVSYPTRLESFMIFLFVLLNIILLFPNYGLFMDNTFWPNDITAQLLRYIGDRSGEMSFAQLPMVYLFGGRNNILIWLTGWSYDRFIVAHKWSSRVMMLHAVVHTIAYTWYCGRYGYQMFIIFFSDPYLIWGVSATLFGLLILLLALPNLRRSCYDFFLYTHIALVLIFTLACWYHVYLLEDVENMMWLFLSIAVWAYDRVARLIRVVYYNIMLASGQQWLRKVKADIIPGTDCIRFRVDGNKHGLSHRVPGVFVYIYVPKAYFWQSHPFTIASWNQPSDRNSLVSGNAGNYGTMSISYPTVLDNNKSSRSRFSSGNTFDLLIRPQQGMTKKLYDVVEKLGPDGGYLDVLIEGPYGHSHPLLQYDTAILVGGGVGCTAIVPYLQEAVYNLEKTAARHVVFIWVVQYDDQLLWAQNDIQDCLAYVNTKVNRQAIIDQENINENISSLTLDLSIFVTRSTRAHGDRGKTTNQKKLEGWDVSYGSRPNLDKLLGQYVETSSGSTAILHCGPDRMSDQIRQISACHGVPYFEEAFNW</sequence>
<keyword evidence="15" id="KW-1185">Reference proteome</keyword>
<evidence type="ECO:0000256" key="4">
    <source>
        <dbReference type="ARBA" id="ARBA00022692"/>
    </source>
</evidence>
<comment type="caution">
    <text evidence="14">The sequence shown here is derived from an EMBL/GenBank/DDBJ whole genome shotgun (WGS) entry which is preliminary data.</text>
</comment>
<evidence type="ECO:0000259" key="13">
    <source>
        <dbReference type="PROSITE" id="PS51384"/>
    </source>
</evidence>
<proteinExistence type="inferred from homology"/>
<dbReference type="SUPFAM" id="SSF52343">
    <property type="entry name" value="Ferredoxin reductase-like, C-terminal NADP-linked domain"/>
    <property type="match status" value="1"/>
</dbReference>
<comment type="subcellular location">
    <subcellularLocation>
        <location evidence="1">Membrane</location>
        <topology evidence="1">Multi-pass membrane protein</topology>
    </subcellularLocation>
</comment>
<evidence type="ECO:0000256" key="2">
    <source>
        <dbReference type="ARBA" id="ARBA00006278"/>
    </source>
</evidence>
<dbReference type="Proteomes" id="UP000193560">
    <property type="component" value="Unassembled WGS sequence"/>
</dbReference>
<evidence type="ECO:0000256" key="8">
    <source>
        <dbReference type="ARBA" id="ARBA00023065"/>
    </source>
</evidence>
<feature type="chain" id="PRO_5012485129" evidence="12">
    <location>
        <begin position="20"/>
        <end position="766"/>
    </location>
</feature>
<dbReference type="AlphaFoldDB" id="A0A1X2ISB9"/>
<feature type="transmembrane region" description="Helical" evidence="11">
    <location>
        <begin position="329"/>
        <end position="349"/>
    </location>
</feature>
<dbReference type="InterPro" id="IPR013130">
    <property type="entry name" value="Fe3_Rdtase_TM_dom"/>
</dbReference>
<dbReference type="Gene3D" id="3.40.50.80">
    <property type="entry name" value="Nucleotide-binding domain of ferredoxin-NADP reductase (FNR) module"/>
    <property type="match status" value="1"/>
</dbReference>
<comment type="similarity">
    <text evidence="2">Belongs to the ferric reductase (FRE) family.</text>
</comment>
<dbReference type="GO" id="GO:0015677">
    <property type="term" value="P:copper ion import"/>
    <property type="evidence" value="ECO:0007669"/>
    <property type="project" value="TreeGrafter"/>
</dbReference>
<dbReference type="PROSITE" id="PS51384">
    <property type="entry name" value="FAD_FR"/>
    <property type="match status" value="1"/>
</dbReference>
<feature type="transmembrane region" description="Helical" evidence="11">
    <location>
        <begin position="157"/>
        <end position="178"/>
    </location>
</feature>
<feature type="transmembrane region" description="Helical" evidence="11">
    <location>
        <begin position="297"/>
        <end position="317"/>
    </location>
</feature>
<keyword evidence="6 11" id="KW-1133">Transmembrane helix</keyword>
<evidence type="ECO:0000313" key="15">
    <source>
        <dbReference type="Proteomes" id="UP000193560"/>
    </source>
</evidence>
<dbReference type="SFLD" id="SFLDS00052">
    <property type="entry name" value="Ferric_Reductase_Domain"/>
    <property type="match status" value="1"/>
</dbReference>
<dbReference type="STRING" id="90262.A0A1X2ISB9"/>
<dbReference type="Pfam" id="PF08030">
    <property type="entry name" value="NAD_binding_6"/>
    <property type="match status" value="1"/>
</dbReference>
<evidence type="ECO:0000256" key="6">
    <source>
        <dbReference type="ARBA" id="ARBA00022989"/>
    </source>
</evidence>
<keyword evidence="5" id="KW-0249">Electron transport</keyword>
<keyword evidence="9 11" id="KW-0472">Membrane</keyword>
<dbReference type="InterPro" id="IPR017927">
    <property type="entry name" value="FAD-bd_FR_type"/>
</dbReference>
<dbReference type="Pfam" id="PF08022">
    <property type="entry name" value="FAD_binding_8"/>
    <property type="match status" value="1"/>
</dbReference>
<gene>
    <name evidence="14" type="ORF">BCR42DRAFT_488508</name>
</gene>
<evidence type="ECO:0000256" key="9">
    <source>
        <dbReference type="ARBA" id="ARBA00023136"/>
    </source>
</evidence>
<dbReference type="CDD" id="cd06186">
    <property type="entry name" value="NOX_Duox_like_FAD_NADP"/>
    <property type="match status" value="1"/>
</dbReference>
<organism evidence="14 15">
    <name type="scientific">Absidia repens</name>
    <dbReference type="NCBI Taxonomy" id="90262"/>
    <lineage>
        <taxon>Eukaryota</taxon>
        <taxon>Fungi</taxon>
        <taxon>Fungi incertae sedis</taxon>
        <taxon>Mucoromycota</taxon>
        <taxon>Mucoromycotina</taxon>
        <taxon>Mucoromycetes</taxon>
        <taxon>Mucorales</taxon>
        <taxon>Cunninghamellaceae</taxon>
        <taxon>Absidia</taxon>
    </lineage>
</organism>
<evidence type="ECO:0000256" key="5">
    <source>
        <dbReference type="ARBA" id="ARBA00022982"/>
    </source>
</evidence>
<evidence type="ECO:0000313" key="14">
    <source>
        <dbReference type="EMBL" id="ORZ21436.1"/>
    </source>
</evidence>